<dbReference type="CDD" id="cd01650">
    <property type="entry name" value="RT_nLTR_like"/>
    <property type="match status" value="1"/>
</dbReference>
<accession>A0A453F9N8</accession>
<evidence type="ECO:0000313" key="3">
    <source>
        <dbReference type="Proteomes" id="UP000015105"/>
    </source>
</evidence>
<reference evidence="2" key="4">
    <citation type="submission" date="2019-03" db="UniProtKB">
        <authorList>
            <consortium name="EnsemblPlants"/>
        </authorList>
    </citation>
    <scope>IDENTIFICATION</scope>
</reference>
<dbReference type="PANTHER" id="PTHR33116">
    <property type="entry name" value="REVERSE TRANSCRIPTASE ZINC-BINDING DOMAIN-CONTAINING PROTEIN-RELATED-RELATED"/>
    <property type="match status" value="1"/>
</dbReference>
<keyword evidence="3" id="KW-1185">Reference proteome</keyword>
<dbReference type="Gramene" id="AET3Gv20617500.2">
    <property type="protein sequence ID" value="AET3Gv20617500.2"/>
    <property type="gene ID" value="AET3Gv20617500"/>
</dbReference>
<reference evidence="2" key="5">
    <citation type="journal article" date="2021" name="G3 (Bethesda)">
        <title>Aegilops tauschii genome assembly Aet v5.0 features greater sequence contiguity and improved annotation.</title>
        <authorList>
            <person name="Wang L."/>
            <person name="Zhu T."/>
            <person name="Rodriguez J.C."/>
            <person name="Deal K.R."/>
            <person name="Dubcovsky J."/>
            <person name="McGuire P.E."/>
            <person name="Lux T."/>
            <person name="Spannagl M."/>
            <person name="Mayer K.F.X."/>
            <person name="Baldrich P."/>
            <person name="Meyers B.C."/>
            <person name="Huo N."/>
            <person name="Gu Y.Q."/>
            <person name="Zhou H."/>
            <person name="Devos K.M."/>
            <person name="Bennetzen J.L."/>
            <person name="Unver T."/>
            <person name="Budak H."/>
            <person name="Gulick P.J."/>
            <person name="Galiba G."/>
            <person name="Kalapos B."/>
            <person name="Nelson D.R."/>
            <person name="Li P."/>
            <person name="You F.M."/>
            <person name="Luo M.C."/>
            <person name="Dvorak J."/>
        </authorList>
    </citation>
    <scope>NUCLEOTIDE SEQUENCE [LARGE SCALE GENOMIC DNA]</scope>
    <source>
        <strain evidence="2">cv. AL8/78</strain>
    </source>
</reference>
<dbReference type="InterPro" id="IPR043502">
    <property type="entry name" value="DNA/RNA_pol_sf"/>
</dbReference>
<protein>
    <recommendedName>
        <fullName evidence="1">Reverse transcriptase domain-containing protein</fullName>
    </recommendedName>
</protein>
<dbReference type="PROSITE" id="PS50878">
    <property type="entry name" value="RT_POL"/>
    <property type="match status" value="1"/>
</dbReference>
<evidence type="ECO:0000313" key="2">
    <source>
        <dbReference type="EnsemblPlants" id="AET3Gv20617500.2"/>
    </source>
</evidence>
<dbReference type="AlphaFoldDB" id="A0A453F9N8"/>
<reference evidence="3" key="2">
    <citation type="journal article" date="2017" name="Nat. Plants">
        <title>The Aegilops tauschii genome reveals multiple impacts of transposons.</title>
        <authorList>
            <person name="Zhao G."/>
            <person name="Zou C."/>
            <person name="Li K."/>
            <person name="Wang K."/>
            <person name="Li T."/>
            <person name="Gao L."/>
            <person name="Zhang X."/>
            <person name="Wang H."/>
            <person name="Yang Z."/>
            <person name="Liu X."/>
            <person name="Jiang W."/>
            <person name="Mao L."/>
            <person name="Kong X."/>
            <person name="Jiao Y."/>
            <person name="Jia J."/>
        </authorList>
    </citation>
    <scope>NUCLEOTIDE SEQUENCE [LARGE SCALE GENOMIC DNA]</scope>
    <source>
        <strain evidence="3">cv. AL8/78</strain>
    </source>
</reference>
<organism evidence="2 3">
    <name type="scientific">Aegilops tauschii subsp. strangulata</name>
    <name type="common">Goatgrass</name>
    <dbReference type="NCBI Taxonomy" id="200361"/>
    <lineage>
        <taxon>Eukaryota</taxon>
        <taxon>Viridiplantae</taxon>
        <taxon>Streptophyta</taxon>
        <taxon>Embryophyta</taxon>
        <taxon>Tracheophyta</taxon>
        <taxon>Spermatophyta</taxon>
        <taxon>Magnoliopsida</taxon>
        <taxon>Liliopsida</taxon>
        <taxon>Poales</taxon>
        <taxon>Poaceae</taxon>
        <taxon>BOP clade</taxon>
        <taxon>Pooideae</taxon>
        <taxon>Triticodae</taxon>
        <taxon>Triticeae</taxon>
        <taxon>Triticinae</taxon>
        <taxon>Aegilops</taxon>
    </lineage>
</organism>
<dbReference type="InterPro" id="IPR000477">
    <property type="entry name" value="RT_dom"/>
</dbReference>
<reference evidence="2" key="3">
    <citation type="journal article" date="2017" name="Nature">
        <title>Genome sequence of the progenitor of the wheat D genome Aegilops tauschii.</title>
        <authorList>
            <person name="Luo M.C."/>
            <person name="Gu Y.Q."/>
            <person name="Puiu D."/>
            <person name="Wang H."/>
            <person name="Twardziok S.O."/>
            <person name="Deal K.R."/>
            <person name="Huo N."/>
            <person name="Zhu T."/>
            <person name="Wang L."/>
            <person name="Wang Y."/>
            <person name="McGuire P.E."/>
            <person name="Liu S."/>
            <person name="Long H."/>
            <person name="Ramasamy R.K."/>
            <person name="Rodriguez J.C."/>
            <person name="Van S.L."/>
            <person name="Yuan L."/>
            <person name="Wang Z."/>
            <person name="Xia Z."/>
            <person name="Xiao L."/>
            <person name="Anderson O.D."/>
            <person name="Ouyang S."/>
            <person name="Liang Y."/>
            <person name="Zimin A.V."/>
            <person name="Pertea G."/>
            <person name="Qi P."/>
            <person name="Bennetzen J.L."/>
            <person name="Dai X."/>
            <person name="Dawson M.W."/>
            <person name="Muller H.G."/>
            <person name="Kugler K."/>
            <person name="Rivarola-Duarte L."/>
            <person name="Spannagl M."/>
            <person name="Mayer K.F.X."/>
            <person name="Lu F.H."/>
            <person name="Bevan M.W."/>
            <person name="Leroy P."/>
            <person name="Li P."/>
            <person name="You F.M."/>
            <person name="Sun Q."/>
            <person name="Liu Z."/>
            <person name="Lyons E."/>
            <person name="Wicker T."/>
            <person name="Salzberg S.L."/>
            <person name="Devos K.M."/>
            <person name="Dvorak J."/>
        </authorList>
    </citation>
    <scope>NUCLEOTIDE SEQUENCE [LARGE SCALE GENOMIC DNA]</scope>
    <source>
        <strain evidence="2">cv. AL8/78</strain>
    </source>
</reference>
<proteinExistence type="predicted"/>
<dbReference type="PANTHER" id="PTHR33116:SF86">
    <property type="entry name" value="REVERSE TRANSCRIPTASE DOMAIN-CONTAINING PROTEIN"/>
    <property type="match status" value="1"/>
</dbReference>
<dbReference type="Pfam" id="PF00078">
    <property type="entry name" value="RVT_1"/>
    <property type="match status" value="1"/>
</dbReference>
<sequence>HYLRNKRKGNIGLAAIKLDMSKAYDRVEWPFLEKIMRKLGFAAAWVDLIMKCVSTVSYRVKINGEYSEQFRPQRGLRQGDPLSPYLFILCAEGLSALLKQAEERREIQGIRVCPGAICVSHLFFADDTLVLLKATKSGAQSLQRILQLYEEVSGQMINKDKTTVMFSPNTTEEIKKQVLTELNITKLASNEKYLGLPVYVGKSKKRMFEYIKQKVWTRIQGWQEKLLSKAGKEIMIKAVAQAIPTYAMSCFELTKELCEEISSIIGRYWWSQQDKMNKIHWVSWEKLTRSKSKGGMGFRDLYTFNIAMLARQAWRILVFPDTLCAQVLKAKYFSDKSILKATAKKGISYTWRSILKGVQLLKEGLIWRIGNGDTVDIWKDPWIPRNFTRRVITPRRGSILEKVADLINPITGSWDEQ</sequence>
<reference evidence="3" key="1">
    <citation type="journal article" date="2014" name="Science">
        <title>Ancient hybridizations among the ancestral genomes of bread wheat.</title>
        <authorList>
            <consortium name="International Wheat Genome Sequencing Consortium,"/>
            <person name="Marcussen T."/>
            <person name="Sandve S.R."/>
            <person name="Heier L."/>
            <person name="Spannagl M."/>
            <person name="Pfeifer M."/>
            <person name="Jakobsen K.S."/>
            <person name="Wulff B.B."/>
            <person name="Steuernagel B."/>
            <person name="Mayer K.F."/>
            <person name="Olsen O.A."/>
        </authorList>
    </citation>
    <scope>NUCLEOTIDE SEQUENCE [LARGE SCALE GENOMIC DNA]</scope>
    <source>
        <strain evidence="3">cv. AL8/78</strain>
    </source>
</reference>
<evidence type="ECO:0000259" key="1">
    <source>
        <dbReference type="PROSITE" id="PS50878"/>
    </source>
</evidence>
<dbReference type="EnsemblPlants" id="AET3Gv20617500.2">
    <property type="protein sequence ID" value="AET3Gv20617500.2"/>
    <property type="gene ID" value="AET3Gv20617500"/>
</dbReference>
<dbReference type="Proteomes" id="UP000015105">
    <property type="component" value="Chromosome 3D"/>
</dbReference>
<name>A0A453F9N8_AEGTS</name>
<feature type="domain" description="Reverse transcriptase" evidence="1">
    <location>
        <begin position="1"/>
        <end position="198"/>
    </location>
</feature>
<dbReference type="SUPFAM" id="SSF56672">
    <property type="entry name" value="DNA/RNA polymerases"/>
    <property type="match status" value="1"/>
</dbReference>
<dbReference type="STRING" id="200361.A0A453F9N8"/>